<keyword evidence="6 7" id="KW-0472">Membrane</keyword>
<dbReference type="EC" id="2.7.8.33" evidence="8"/>
<proteinExistence type="predicted"/>
<sequence length="352" mass="38168">MTQELIIIFLSTFVLAVIVTPLIIKLAKKYNLVDCPNDRKKHNGSIPLMGGLAIIIPVLIMGIILQPESEHMLGIVIGGSLIIIAGVLDDLLSLKPLTKLVIQVAAAVIVMSSGLMIEALTVPFMGHVDLGILSYAVTLLWIIGVTNALNLIDGLDGLASGVAAIAFGSILVMAISDGTTVVIYLSILYVASLLGFLVYNFYPAKIFLGDTGSLFIGYSLAVISMLGLFKNVTVFSFIVPIMVLMIPIFDTLFAIIRRTINKQHIMTADRMHIHYVLLGLGFGHRNTVLIIYAFSIMFGALAIVFTNATMILSLIIMAFLVIALHFLAELTGLVYGGRMPIIRRLKKLVNLK</sequence>
<feature type="transmembrane region" description="Helical" evidence="7">
    <location>
        <begin position="6"/>
        <end position="24"/>
    </location>
</feature>
<evidence type="ECO:0000256" key="3">
    <source>
        <dbReference type="ARBA" id="ARBA00022679"/>
    </source>
</evidence>
<evidence type="ECO:0000313" key="9">
    <source>
        <dbReference type="Proteomes" id="UP001224359"/>
    </source>
</evidence>
<keyword evidence="3 8" id="KW-0808">Transferase</keyword>
<evidence type="ECO:0000256" key="7">
    <source>
        <dbReference type="SAM" id="Phobius"/>
    </source>
</evidence>
<dbReference type="InterPro" id="IPR000715">
    <property type="entry name" value="Glycosyl_transferase_4"/>
</dbReference>
<keyword evidence="2" id="KW-1003">Cell membrane</keyword>
<gene>
    <name evidence="8" type="ORF">J2S77_002541</name>
</gene>
<organism evidence="8 9">
    <name type="scientific">Alkalibacillus salilacus</name>
    <dbReference type="NCBI Taxonomy" id="284582"/>
    <lineage>
        <taxon>Bacteria</taxon>
        <taxon>Bacillati</taxon>
        <taxon>Bacillota</taxon>
        <taxon>Bacilli</taxon>
        <taxon>Bacillales</taxon>
        <taxon>Bacillaceae</taxon>
        <taxon>Alkalibacillus</taxon>
    </lineage>
</organism>
<feature type="transmembrane region" description="Helical" evidence="7">
    <location>
        <begin position="158"/>
        <end position="175"/>
    </location>
</feature>
<comment type="subcellular location">
    <subcellularLocation>
        <location evidence="1">Cell membrane</location>
        <topology evidence="1">Multi-pass membrane protein</topology>
    </subcellularLocation>
</comment>
<name>A0ABT9VHV1_9BACI</name>
<feature type="transmembrane region" description="Helical" evidence="7">
    <location>
        <begin position="132"/>
        <end position="151"/>
    </location>
</feature>
<keyword evidence="4 7" id="KW-0812">Transmembrane</keyword>
<feature type="transmembrane region" description="Helical" evidence="7">
    <location>
        <begin position="311"/>
        <end position="337"/>
    </location>
</feature>
<feature type="transmembrane region" description="Helical" evidence="7">
    <location>
        <begin position="235"/>
        <end position="256"/>
    </location>
</feature>
<evidence type="ECO:0000256" key="4">
    <source>
        <dbReference type="ARBA" id="ARBA00022692"/>
    </source>
</evidence>
<feature type="transmembrane region" description="Helical" evidence="7">
    <location>
        <begin position="45"/>
        <end position="65"/>
    </location>
</feature>
<dbReference type="GO" id="GO:0036380">
    <property type="term" value="F:UDP-N-acetylglucosamine-undecaprenyl-phosphate N-acetylglucosaminephosphotransferase activity"/>
    <property type="evidence" value="ECO:0007669"/>
    <property type="project" value="UniProtKB-EC"/>
</dbReference>
<evidence type="ECO:0000256" key="2">
    <source>
        <dbReference type="ARBA" id="ARBA00022475"/>
    </source>
</evidence>
<evidence type="ECO:0000256" key="5">
    <source>
        <dbReference type="ARBA" id="ARBA00022989"/>
    </source>
</evidence>
<keyword evidence="9" id="KW-1185">Reference proteome</keyword>
<accession>A0ABT9VHV1</accession>
<dbReference type="PANTHER" id="PTHR22926">
    <property type="entry name" value="PHOSPHO-N-ACETYLMURAMOYL-PENTAPEPTIDE-TRANSFERASE"/>
    <property type="match status" value="1"/>
</dbReference>
<dbReference type="EMBL" id="JAUSTQ010000013">
    <property type="protein sequence ID" value="MDQ0160537.1"/>
    <property type="molecule type" value="Genomic_DNA"/>
</dbReference>
<feature type="transmembrane region" description="Helical" evidence="7">
    <location>
        <begin position="100"/>
        <end position="120"/>
    </location>
</feature>
<feature type="transmembrane region" description="Helical" evidence="7">
    <location>
        <begin position="277"/>
        <end position="305"/>
    </location>
</feature>
<dbReference type="CDD" id="cd06853">
    <property type="entry name" value="GT_WecA_like"/>
    <property type="match status" value="1"/>
</dbReference>
<dbReference type="Proteomes" id="UP001224359">
    <property type="component" value="Unassembled WGS sequence"/>
</dbReference>
<dbReference type="RefSeq" id="WP_306977862.1">
    <property type="nucleotide sequence ID" value="NZ_JAUSTQ010000013.1"/>
</dbReference>
<dbReference type="InterPro" id="IPR018480">
    <property type="entry name" value="PNAcMuramoyl-5peptid_Trfase_CS"/>
</dbReference>
<dbReference type="PANTHER" id="PTHR22926:SF3">
    <property type="entry name" value="UNDECAPRENYL-PHOSPHATE ALPHA-N-ACETYLGLUCOSAMINYL 1-PHOSPHATE TRANSFERASE"/>
    <property type="match status" value="1"/>
</dbReference>
<reference evidence="8 9" key="1">
    <citation type="submission" date="2023-07" db="EMBL/GenBank/DDBJ databases">
        <title>Genomic Encyclopedia of Type Strains, Phase IV (KMG-IV): sequencing the most valuable type-strain genomes for metagenomic binning, comparative biology and taxonomic classification.</title>
        <authorList>
            <person name="Goeker M."/>
        </authorList>
    </citation>
    <scope>NUCLEOTIDE SEQUENCE [LARGE SCALE GENOMIC DNA]</scope>
    <source>
        <strain evidence="8 9">DSM 16460</strain>
    </source>
</reference>
<evidence type="ECO:0000256" key="1">
    <source>
        <dbReference type="ARBA" id="ARBA00004651"/>
    </source>
</evidence>
<evidence type="ECO:0000313" key="8">
    <source>
        <dbReference type="EMBL" id="MDQ0160537.1"/>
    </source>
</evidence>
<feature type="transmembrane region" description="Helical" evidence="7">
    <location>
        <begin position="206"/>
        <end position="229"/>
    </location>
</feature>
<keyword evidence="5 7" id="KW-1133">Transmembrane helix</keyword>
<evidence type="ECO:0000256" key="6">
    <source>
        <dbReference type="ARBA" id="ARBA00023136"/>
    </source>
</evidence>
<dbReference type="PROSITE" id="PS01348">
    <property type="entry name" value="MRAY_2"/>
    <property type="match status" value="1"/>
</dbReference>
<protein>
    <submittedName>
        <fullName evidence="8">UDP-GlcNAc:undecaprenyl-phosphate GlcNAc-1-phosphate transferase</fullName>
        <ecNumber evidence="8">2.7.8.33</ecNumber>
    </submittedName>
</protein>
<comment type="caution">
    <text evidence="8">The sequence shown here is derived from an EMBL/GenBank/DDBJ whole genome shotgun (WGS) entry which is preliminary data.</text>
</comment>
<feature type="transmembrane region" description="Helical" evidence="7">
    <location>
        <begin position="71"/>
        <end position="88"/>
    </location>
</feature>
<dbReference type="Pfam" id="PF00953">
    <property type="entry name" value="Glycos_transf_4"/>
    <property type="match status" value="1"/>
</dbReference>
<feature type="transmembrane region" description="Helical" evidence="7">
    <location>
        <begin position="181"/>
        <end position="199"/>
    </location>
</feature>